<accession>A0AA35VGP9</accession>
<dbReference type="InterPro" id="IPR036156">
    <property type="entry name" value="Beta-gal/glucu_dom_sf"/>
</dbReference>
<dbReference type="GO" id="GO:0004565">
    <property type="term" value="F:beta-galactosidase activity"/>
    <property type="evidence" value="ECO:0007669"/>
    <property type="project" value="UniProtKB-EC"/>
</dbReference>
<name>A0AA35VGP9_LACSI</name>
<reference evidence="13" key="1">
    <citation type="submission" date="2023-04" db="EMBL/GenBank/DDBJ databases">
        <authorList>
            <person name="Vijverberg K."/>
            <person name="Xiong W."/>
            <person name="Schranz E."/>
        </authorList>
    </citation>
    <scope>NUCLEOTIDE SEQUENCE</scope>
</reference>
<organism evidence="13 14">
    <name type="scientific">Lactuca saligna</name>
    <name type="common">Willowleaf lettuce</name>
    <dbReference type="NCBI Taxonomy" id="75948"/>
    <lineage>
        <taxon>Eukaryota</taxon>
        <taxon>Viridiplantae</taxon>
        <taxon>Streptophyta</taxon>
        <taxon>Embryophyta</taxon>
        <taxon>Tracheophyta</taxon>
        <taxon>Spermatophyta</taxon>
        <taxon>Magnoliopsida</taxon>
        <taxon>eudicotyledons</taxon>
        <taxon>Gunneridae</taxon>
        <taxon>Pentapetalae</taxon>
        <taxon>asterids</taxon>
        <taxon>campanulids</taxon>
        <taxon>Asterales</taxon>
        <taxon>Asteraceae</taxon>
        <taxon>Cichorioideae</taxon>
        <taxon>Cichorieae</taxon>
        <taxon>Lactucinae</taxon>
        <taxon>Lactuca</taxon>
    </lineage>
</organism>
<evidence type="ECO:0000313" key="14">
    <source>
        <dbReference type="Proteomes" id="UP001177003"/>
    </source>
</evidence>
<dbReference type="InterPro" id="IPR024077">
    <property type="entry name" value="Neurolysin/TOP_dom2"/>
</dbReference>
<feature type="coiled-coil region" evidence="10">
    <location>
        <begin position="176"/>
        <end position="203"/>
    </location>
</feature>
<comment type="similarity">
    <text evidence="9">Belongs to the peptidase M3 family.</text>
</comment>
<comment type="catalytic activity">
    <reaction evidence="1">
        <text>Hydrolysis of terminal non-reducing beta-D-galactose residues in beta-D-galactosides.</text>
        <dbReference type="EC" id="3.2.1.23"/>
    </reaction>
</comment>
<keyword evidence="7 9" id="KW-0482">Metalloprotease</keyword>
<keyword evidence="3 9" id="KW-0645">Protease</keyword>
<keyword evidence="6 9" id="KW-0862">Zinc</keyword>
<dbReference type="AlphaFoldDB" id="A0AA35VGP9"/>
<dbReference type="InterPro" id="IPR013783">
    <property type="entry name" value="Ig-like_fold"/>
</dbReference>
<evidence type="ECO:0000256" key="1">
    <source>
        <dbReference type="ARBA" id="ARBA00001412"/>
    </source>
</evidence>
<dbReference type="Pfam" id="PF00703">
    <property type="entry name" value="Glyco_hydro_2"/>
    <property type="match status" value="1"/>
</dbReference>
<evidence type="ECO:0000313" key="13">
    <source>
        <dbReference type="EMBL" id="CAI9260517.1"/>
    </source>
</evidence>
<evidence type="ECO:0000256" key="8">
    <source>
        <dbReference type="ARBA" id="ARBA00023295"/>
    </source>
</evidence>
<evidence type="ECO:0000256" key="4">
    <source>
        <dbReference type="ARBA" id="ARBA00022723"/>
    </source>
</evidence>
<keyword evidence="10" id="KW-0175">Coiled coil</keyword>
<evidence type="ECO:0000256" key="7">
    <source>
        <dbReference type="ARBA" id="ARBA00023049"/>
    </source>
</evidence>
<evidence type="ECO:0000259" key="11">
    <source>
        <dbReference type="Pfam" id="PF00703"/>
    </source>
</evidence>
<evidence type="ECO:0000256" key="10">
    <source>
        <dbReference type="SAM" id="Coils"/>
    </source>
</evidence>
<dbReference type="SUPFAM" id="SSF49303">
    <property type="entry name" value="beta-Galactosidase/glucuronidase domain"/>
    <property type="match status" value="1"/>
</dbReference>
<evidence type="ECO:0000256" key="9">
    <source>
        <dbReference type="RuleBase" id="RU003435"/>
    </source>
</evidence>
<keyword evidence="14" id="KW-1185">Reference proteome</keyword>
<dbReference type="InterPro" id="IPR006102">
    <property type="entry name" value="Ig-like_GH2"/>
</dbReference>
<keyword evidence="4 9" id="KW-0479">Metal-binding</keyword>
<sequence length="495" mass="55176">MEWTKQQNILRDLCSGRCSYIQFAPLHQGKRNRQNRGKAIIGYYSYLYAKYFASTLWERVCKEDPLSLETGTIIRKKLLQHGGSKDPTQLLNDLAGDGAEPTHMLLLLLYLILFDSLSTRHFKEMEAHTVVVPEVQPYTHTHRPYQQQSSILQCECDPYDSLLPIPRCVGHDGRGVIEKEATMEEERRKEEEARIKLEEVRITQVSSPLFSASRSPPPVDHHLQSTSTHCIRRRSYTVHQAAATAYGALCAVLCSLLIGSNGRQNHVILGNLVDRFIGWALSLFSNINVGDGIVELAAEGLHEFLNVAEGLNADYFFGSSLAESSTYADLKVEVILDKSMKINNITDAKIEATLFDINTNEGSNLLSTNVASLELQQPPHFPLGFHGYRLEGKLKNPKLWSAEQLNLYTLVVTLKDASGNIIDCELCLSRQGGGYSRKIQMVANIGHMEGLLEGLEIAAKLLSKTSCQGLDELKISYFGMARSFGGNETQAKVNT</sequence>
<gene>
    <name evidence="13" type="ORF">LSALG_LOCUS1348</name>
</gene>
<dbReference type="GO" id="GO:0046872">
    <property type="term" value="F:metal ion binding"/>
    <property type="evidence" value="ECO:0007669"/>
    <property type="project" value="UniProtKB-UniRule"/>
</dbReference>
<dbReference type="SUPFAM" id="SSF55486">
    <property type="entry name" value="Metalloproteases ('zincins'), catalytic domain"/>
    <property type="match status" value="1"/>
</dbReference>
<dbReference type="EMBL" id="OX465086">
    <property type="protein sequence ID" value="CAI9260517.1"/>
    <property type="molecule type" value="Genomic_DNA"/>
</dbReference>
<dbReference type="InterPro" id="IPR050347">
    <property type="entry name" value="Bact_Beta-galactosidase"/>
</dbReference>
<dbReference type="EC" id="3.2.1.23" evidence="2"/>
<dbReference type="GO" id="GO:0006508">
    <property type="term" value="P:proteolysis"/>
    <property type="evidence" value="ECO:0007669"/>
    <property type="project" value="UniProtKB-KW"/>
</dbReference>
<comment type="cofactor">
    <cofactor evidence="9">
        <name>Zn(2+)</name>
        <dbReference type="ChEBI" id="CHEBI:29105"/>
    </cofactor>
    <text evidence="9">Binds 1 zinc ion.</text>
</comment>
<dbReference type="PANTHER" id="PTHR46323">
    <property type="entry name" value="BETA-GALACTOSIDASE"/>
    <property type="match status" value="1"/>
</dbReference>
<evidence type="ECO:0000256" key="5">
    <source>
        <dbReference type="ARBA" id="ARBA00022801"/>
    </source>
</evidence>
<proteinExistence type="inferred from homology"/>
<feature type="domain" description="Peptidase M3A/M3B catalytic" evidence="12">
    <location>
        <begin position="42"/>
        <end position="103"/>
    </location>
</feature>
<dbReference type="InterPro" id="IPR001567">
    <property type="entry name" value="Pept_M3A_M3B_dom"/>
</dbReference>
<keyword evidence="5 9" id="KW-0378">Hydrolase</keyword>
<dbReference type="Pfam" id="PF01432">
    <property type="entry name" value="Peptidase_M3"/>
    <property type="match status" value="1"/>
</dbReference>
<dbReference type="PANTHER" id="PTHR46323:SF2">
    <property type="entry name" value="BETA-GALACTOSIDASE"/>
    <property type="match status" value="1"/>
</dbReference>
<evidence type="ECO:0000256" key="2">
    <source>
        <dbReference type="ARBA" id="ARBA00012756"/>
    </source>
</evidence>
<dbReference type="Proteomes" id="UP001177003">
    <property type="component" value="Chromosome 0"/>
</dbReference>
<evidence type="ECO:0000256" key="6">
    <source>
        <dbReference type="ARBA" id="ARBA00022833"/>
    </source>
</evidence>
<evidence type="ECO:0000256" key="3">
    <source>
        <dbReference type="ARBA" id="ARBA00022670"/>
    </source>
</evidence>
<evidence type="ECO:0000259" key="12">
    <source>
        <dbReference type="Pfam" id="PF01432"/>
    </source>
</evidence>
<dbReference type="Gene3D" id="1.10.1370.10">
    <property type="entry name" value="Neurolysin, domain 3"/>
    <property type="match status" value="1"/>
</dbReference>
<keyword evidence="8" id="KW-0326">Glycosidase</keyword>
<dbReference type="GO" id="GO:0009341">
    <property type="term" value="C:beta-galactosidase complex"/>
    <property type="evidence" value="ECO:0007669"/>
    <property type="project" value="TreeGrafter"/>
</dbReference>
<dbReference type="Gene3D" id="2.60.40.10">
    <property type="entry name" value="Immunoglobulins"/>
    <property type="match status" value="1"/>
</dbReference>
<dbReference type="GO" id="GO:0005990">
    <property type="term" value="P:lactose catabolic process"/>
    <property type="evidence" value="ECO:0007669"/>
    <property type="project" value="TreeGrafter"/>
</dbReference>
<feature type="domain" description="Glycoside hydrolase family 2 immunoglobulin-like beta-sandwich" evidence="11">
    <location>
        <begin position="314"/>
        <end position="424"/>
    </location>
</feature>
<protein>
    <recommendedName>
        <fullName evidence="2">beta-galactosidase</fullName>
        <ecNumber evidence="2">3.2.1.23</ecNumber>
    </recommendedName>
</protein>
<dbReference type="GO" id="GO:0004222">
    <property type="term" value="F:metalloendopeptidase activity"/>
    <property type="evidence" value="ECO:0007669"/>
    <property type="project" value="InterPro"/>
</dbReference>